<evidence type="ECO:0000256" key="4">
    <source>
        <dbReference type="ARBA" id="ARBA00022475"/>
    </source>
</evidence>
<dbReference type="Pfam" id="PF03544">
    <property type="entry name" value="TonB_C"/>
    <property type="match status" value="1"/>
</dbReference>
<keyword evidence="4" id="KW-1003">Cell membrane</keyword>
<comment type="similarity">
    <text evidence="2">Belongs to the TonB family.</text>
</comment>
<evidence type="ECO:0000256" key="5">
    <source>
        <dbReference type="ARBA" id="ARBA00022519"/>
    </source>
</evidence>
<dbReference type="GO" id="GO:0055085">
    <property type="term" value="P:transmembrane transport"/>
    <property type="evidence" value="ECO:0007669"/>
    <property type="project" value="InterPro"/>
</dbReference>
<dbReference type="InterPro" id="IPR037682">
    <property type="entry name" value="TonB_C"/>
</dbReference>
<comment type="caution">
    <text evidence="11">The sequence shown here is derived from an EMBL/GenBank/DDBJ whole genome shotgun (WGS) entry which is preliminary data.</text>
</comment>
<evidence type="ECO:0000313" key="11">
    <source>
        <dbReference type="EMBL" id="NDV62602.1"/>
    </source>
</evidence>
<evidence type="ECO:0000256" key="3">
    <source>
        <dbReference type="ARBA" id="ARBA00022448"/>
    </source>
</evidence>
<accession>A0A6B2M2Q3</accession>
<reference evidence="11 12" key="1">
    <citation type="submission" date="2020-02" db="EMBL/GenBank/DDBJ databases">
        <title>Albibacoteraceae fam. nov., the first described family within the subdivision 4 Verrucomicrobia.</title>
        <authorList>
            <person name="Xi F."/>
        </authorList>
    </citation>
    <scope>NUCLEOTIDE SEQUENCE [LARGE SCALE GENOMIC DNA]</scope>
    <source>
        <strain evidence="11 12">CK1056</strain>
    </source>
</reference>
<dbReference type="GO" id="GO:0015031">
    <property type="term" value="P:protein transport"/>
    <property type="evidence" value="ECO:0007669"/>
    <property type="project" value="UniProtKB-KW"/>
</dbReference>
<keyword evidence="12" id="KW-1185">Reference proteome</keyword>
<protein>
    <submittedName>
        <fullName evidence="11">TonB family protein</fullName>
    </submittedName>
</protein>
<dbReference type="InterPro" id="IPR051045">
    <property type="entry name" value="TonB-dependent_transducer"/>
</dbReference>
<evidence type="ECO:0000313" key="12">
    <source>
        <dbReference type="Proteomes" id="UP000478417"/>
    </source>
</evidence>
<evidence type="ECO:0000256" key="7">
    <source>
        <dbReference type="ARBA" id="ARBA00022927"/>
    </source>
</evidence>
<dbReference type="EMBL" id="JAAGNX010000002">
    <property type="protein sequence ID" value="NDV62602.1"/>
    <property type="molecule type" value="Genomic_DNA"/>
</dbReference>
<keyword evidence="7" id="KW-0653">Protein transport</keyword>
<comment type="subcellular location">
    <subcellularLocation>
        <location evidence="1">Cell inner membrane</location>
        <topology evidence="1">Single-pass membrane protein</topology>
        <orientation evidence="1">Periplasmic side</orientation>
    </subcellularLocation>
</comment>
<sequence length="234" mass="25807">MKKSILFTLLVSMVVLTLGAETTGLRLLDGNQPTYPEELRFSGEDGVVKIRATIDTEGDVSESSIVSATHDAFGEAALEAVKGWKFSPAMKDGKAVSQTVVIPVLFKLSIKDRVNALAGRDVFVDIDSMTDKIYEWSDVKKYFSLQGKLGKEIPYPEELKGSGISEEIVIFCILSPDGYALNPEIINIKNKELALPAIMHLSQLRFSRPKLNGKPIYLKQKVKLLCSEDADPEN</sequence>
<evidence type="ECO:0000256" key="6">
    <source>
        <dbReference type="ARBA" id="ARBA00022692"/>
    </source>
</evidence>
<keyword evidence="9" id="KW-0472">Membrane</keyword>
<dbReference type="PROSITE" id="PS52015">
    <property type="entry name" value="TONB_CTD"/>
    <property type="match status" value="1"/>
</dbReference>
<keyword evidence="8" id="KW-1133">Transmembrane helix</keyword>
<keyword evidence="6" id="KW-0812">Transmembrane</keyword>
<keyword evidence="3" id="KW-0813">Transport</keyword>
<organism evidence="11 12">
    <name type="scientific">Oceanipulchritudo coccoides</name>
    <dbReference type="NCBI Taxonomy" id="2706888"/>
    <lineage>
        <taxon>Bacteria</taxon>
        <taxon>Pseudomonadati</taxon>
        <taxon>Verrucomicrobiota</taxon>
        <taxon>Opitutia</taxon>
        <taxon>Puniceicoccales</taxon>
        <taxon>Oceanipulchritudinaceae</taxon>
        <taxon>Oceanipulchritudo</taxon>
    </lineage>
</organism>
<dbReference type="Gene3D" id="3.30.1150.10">
    <property type="match status" value="1"/>
</dbReference>
<evidence type="ECO:0000259" key="10">
    <source>
        <dbReference type="PROSITE" id="PS52015"/>
    </source>
</evidence>
<feature type="domain" description="TonB C-terminal" evidence="10">
    <location>
        <begin position="20"/>
        <end position="115"/>
    </location>
</feature>
<dbReference type="RefSeq" id="WP_163964752.1">
    <property type="nucleotide sequence ID" value="NZ_JAAGNX010000002.1"/>
</dbReference>
<proteinExistence type="inferred from homology"/>
<dbReference type="GO" id="GO:0005886">
    <property type="term" value="C:plasma membrane"/>
    <property type="evidence" value="ECO:0007669"/>
    <property type="project" value="UniProtKB-SubCell"/>
</dbReference>
<evidence type="ECO:0000256" key="8">
    <source>
        <dbReference type="ARBA" id="ARBA00022989"/>
    </source>
</evidence>
<gene>
    <name evidence="11" type="ORF">G0Q06_09080</name>
</gene>
<dbReference type="AlphaFoldDB" id="A0A6B2M2Q3"/>
<dbReference type="NCBIfam" id="TIGR01352">
    <property type="entry name" value="tonB_Cterm"/>
    <property type="match status" value="1"/>
</dbReference>
<dbReference type="PANTHER" id="PTHR33446">
    <property type="entry name" value="PROTEIN TONB-RELATED"/>
    <property type="match status" value="1"/>
</dbReference>
<dbReference type="Proteomes" id="UP000478417">
    <property type="component" value="Unassembled WGS sequence"/>
</dbReference>
<evidence type="ECO:0000256" key="1">
    <source>
        <dbReference type="ARBA" id="ARBA00004383"/>
    </source>
</evidence>
<keyword evidence="5" id="KW-0997">Cell inner membrane</keyword>
<evidence type="ECO:0000256" key="2">
    <source>
        <dbReference type="ARBA" id="ARBA00006555"/>
    </source>
</evidence>
<name>A0A6B2M2Q3_9BACT</name>
<dbReference type="SUPFAM" id="SSF74653">
    <property type="entry name" value="TolA/TonB C-terminal domain"/>
    <property type="match status" value="1"/>
</dbReference>
<dbReference type="InterPro" id="IPR006260">
    <property type="entry name" value="TonB/TolA_C"/>
</dbReference>
<evidence type="ECO:0000256" key="9">
    <source>
        <dbReference type="ARBA" id="ARBA00023136"/>
    </source>
</evidence>